<evidence type="ECO:0000313" key="2">
    <source>
        <dbReference type="Proteomes" id="UP000274131"/>
    </source>
</evidence>
<dbReference type="WBParaSite" id="EVEC_0000630901-mRNA-1">
    <property type="protein sequence ID" value="EVEC_0000630901-mRNA-1"/>
    <property type="gene ID" value="EVEC_0000630901"/>
</dbReference>
<proteinExistence type="predicted"/>
<dbReference type="Proteomes" id="UP000274131">
    <property type="component" value="Unassembled WGS sequence"/>
</dbReference>
<evidence type="ECO:0000313" key="3">
    <source>
        <dbReference type="WBParaSite" id="EVEC_0000630901-mRNA-1"/>
    </source>
</evidence>
<gene>
    <name evidence="1" type="ORF">EVEC_LOCUS5920</name>
</gene>
<name>A0A0N4V7N9_ENTVE</name>
<dbReference type="Gene3D" id="3.40.50.300">
    <property type="entry name" value="P-loop containing nucleotide triphosphate hydrolases"/>
    <property type="match status" value="1"/>
</dbReference>
<reference evidence="3" key="1">
    <citation type="submission" date="2017-02" db="UniProtKB">
        <authorList>
            <consortium name="WormBaseParasite"/>
        </authorList>
    </citation>
    <scope>IDENTIFICATION</scope>
</reference>
<dbReference type="AlphaFoldDB" id="A0A0N4V7N9"/>
<dbReference type="OrthoDB" id="5813042at2759"/>
<organism evidence="3">
    <name type="scientific">Enterobius vermicularis</name>
    <name type="common">Human pinworm</name>
    <dbReference type="NCBI Taxonomy" id="51028"/>
    <lineage>
        <taxon>Eukaryota</taxon>
        <taxon>Metazoa</taxon>
        <taxon>Ecdysozoa</taxon>
        <taxon>Nematoda</taxon>
        <taxon>Chromadorea</taxon>
        <taxon>Rhabditida</taxon>
        <taxon>Spirurina</taxon>
        <taxon>Oxyuridomorpha</taxon>
        <taxon>Oxyuroidea</taxon>
        <taxon>Oxyuridae</taxon>
        <taxon>Enterobius</taxon>
    </lineage>
</organism>
<keyword evidence="2" id="KW-1185">Reference proteome</keyword>
<evidence type="ECO:0000313" key="1">
    <source>
        <dbReference type="EMBL" id="VDD91169.1"/>
    </source>
</evidence>
<accession>A0A0N4V7N9</accession>
<dbReference type="InterPro" id="IPR027417">
    <property type="entry name" value="P-loop_NTPase"/>
</dbReference>
<sequence length="92" mass="10590">SPGPPHYRNPGPAAKIFGHKIRNECEFTKDSKNRAFVLDPRTTTVALSRAKEGVVIIRNYNVFKRSSVWNTYARMFPANSIDLEEFYYYSEG</sequence>
<protein>
    <submittedName>
        <fullName evidence="3">PA domain-containing protein</fullName>
    </submittedName>
</protein>
<dbReference type="EMBL" id="UXUI01008313">
    <property type="protein sequence ID" value="VDD91169.1"/>
    <property type="molecule type" value="Genomic_DNA"/>
</dbReference>
<reference evidence="1 2" key="2">
    <citation type="submission" date="2018-10" db="EMBL/GenBank/DDBJ databases">
        <authorList>
            <consortium name="Pathogen Informatics"/>
        </authorList>
    </citation>
    <scope>NUCLEOTIDE SEQUENCE [LARGE SCALE GENOMIC DNA]</scope>
</reference>